<dbReference type="Pfam" id="PF21347">
    <property type="entry name" value="DUF3108_like"/>
    <property type="match status" value="1"/>
</dbReference>
<dbReference type="EMBL" id="NRRL01000001">
    <property type="protein sequence ID" value="MBK1666518.1"/>
    <property type="molecule type" value="Genomic_DNA"/>
</dbReference>
<comment type="caution">
    <text evidence="2">The sequence shown here is derived from an EMBL/GenBank/DDBJ whole genome shotgun (WGS) entry which is preliminary data.</text>
</comment>
<evidence type="ECO:0000259" key="1">
    <source>
        <dbReference type="Pfam" id="PF21347"/>
    </source>
</evidence>
<evidence type="ECO:0000313" key="2">
    <source>
        <dbReference type="EMBL" id="MBK1666518.1"/>
    </source>
</evidence>
<keyword evidence="3" id="KW-1185">Reference proteome</keyword>
<sequence>MQVTEEKTDYTYVLEAAVMAREQVTVPAGTFDAYHIHFEQKALIGPPFKASSRIWYAPELGVPVKRKRLRSTIEAGNPGFELVDYTPAGEA</sequence>
<reference evidence="2 3" key="1">
    <citation type="journal article" date="2020" name="Microorganisms">
        <title>Osmotic Adaptation and Compatible Solute Biosynthesis of Phototrophic Bacteria as Revealed from Genome Analyses.</title>
        <authorList>
            <person name="Imhoff J.F."/>
            <person name="Rahn T."/>
            <person name="Kunzel S."/>
            <person name="Keller A."/>
            <person name="Neulinger S.C."/>
        </authorList>
    </citation>
    <scope>NUCLEOTIDE SEQUENCE [LARGE SCALE GENOMIC DNA]</scope>
    <source>
        <strain evidence="2 3">DSM 9895</strain>
    </source>
</reference>
<feature type="domain" description="DUF3108" evidence="1">
    <location>
        <begin position="14"/>
        <end position="65"/>
    </location>
</feature>
<proteinExistence type="predicted"/>
<dbReference type="InterPro" id="IPR049279">
    <property type="entry name" value="DUF3108-like"/>
</dbReference>
<protein>
    <recommendedName>
        <fullName evidence="1">DUF3108 domain-containing protein</fullName>
    </recommendedName>
</protein>
<dbReference type="Gene3D" id="2.40.360.20">
    <property type="match status" value="1"/>
</dbReference>
<accession>A0ABS1D9V0</accession>
<gene>
    <name evidence="2" type="ORF">CKO28_00490</name>
</gene>
<dbReference type="Proteomes" id="UP001296873">
    <property type="component" value="Unassembled WGS sequence"/>
</dbReference>
<evidence type="ECO:0000313" key="3">
    <source>
        <dbReference type="Proteomes" id="UP001296873"/>
    </source>
</evidence>
<organism evidence="2 3">
    <name type="scientific">Rhodovibrio sodomensis</name>
    <dbReference type="NCBI Taxonomy" id="1088"/>
    <lineage>
        <taxon>Bacteria</taxon>
        <taxon>Pseudomonadati</taxon>
        <taxon>Pseudomonadota</taxon>
        <taxon>Alphaproteobacteria</taxon>
        <taxon>Rhodospirillales</taxon>
        <taxon>Rhodovibrionaceae</taxon>
        <taxon>Rhodovibrio</taxon>
    </lineage>
</organism>
<name>A0ABS1D9V0_9PROT</name>